<feature type="region of interest" description="Disordered" evidence="2">
    <location>
        <begin position="572"/>
        <end position="605"/>
    </location>
</feature>
<dbReference type="Pfam" id="PF00058">
    <property type="entry name" value="Ldl_recept_b"/>
    <property type="match status" value="4"/>
</dbReference>
<feature type="compositionally biased region" description="Low complexity" evidence="2">
    <location>
        <begin position="496"/>
        <end position="505"/>
    </location>
</feature>
<feature type="domain" description="EGF-like" evidence="3">
    <location>
        <begin position="104"/>
        <end position="141"/>
    </location>
</feature>
<comment type="caution">
    <text evidence="4">The sequence shown here is derived from an EMBL/GenBank/DDBJ whole genome shotgun (WGS) entry which is preliminary data.</text>
</comment>
<dbReference type="PANTHER" id="PTHR46513:SF40">
    <property type="entry name" value="LOW-DENSITY LIPOPROTEIN RECEPTOR-RELATED PROTEIN 6"/>
    <property type="match status" value="1"/>
</dbReference>
<dbReference type="SUPFAM" id="SSF63825">
    <property type="entry name" value="YWTD domain"/>
    <property type="match status" value="1"/>
</dbReference>
<keyword evidence="5" id="KW-1185">Reference proteome</keyword>
<evidence type="ECO:0000259" key="3">
    <source>
        <dbReference type="SMART" id="SM00181"/>
    </source>
</evidence>
<dbReference type="InterPro" id="IPR009030">
    <property type="entry name" value="Growth_fac_rcpt_cys_sf"/>
</dbReference>
<evidence type="ECO:0000313" key="4">
    <source>
        <dbReference type="EMBL" id="OWK17234.1"/>
    </source>
</evidence>
<dbReference type="GO" id="GO:0007399">
    <property type="term" value="P:nervous system development"/>
    <property type="evidence" value="ECO:0007669"/>
    <property type="project" value="TreeGrafter"/>
</dbReference>
<dbReference type="Pfam" id="PF14670">
    <property type="entry name" value="FXa_inhibition"/>
    <property type="match status" value="2"/>
</dbReference>
<dbReference type="PANTHER" id="PTHR46513">
    <property type="entry name" value="VITELLOGENIN RECEPTOR-LIKE PROTEIN-RELATED-RELATED"/>
    <property type="match status" value="1"/>
</dbReference>
<dbReference type="FunFam" id="2.120.10.30:FF:000001">
    <property type="entry name" value="Low-density lipoprotein receptor-related protein 6"/>
    <property type="match status" value="1"/>
</dbReference>
<dbReference type="SUPFAM" id="SSF57184">
    <property type="entry name" value="Growth factor receptor domain"/>
    <property type="match status" value="1"/>
</dbReference>
<sequence>VINVDGTKRRTLLEDKLPHIFGFTLLGDFIYWTDWQRRSIERVHKVKASRDVIIDQLPDLMGLKAVNVAKVVGESGQPPARGRSCHRLGHWGLEPVSFRPGTNPCADGNGGCSHLCFFTPRATKCGCPIGLELLSDMKTCIVPEAFLVFTSRAAIHRISLDTNNNDVAIPLTGVKEASALDFDVSNNHIYWTDVSLKTISRAFMNGSSVEHVIEFGLDYPEGMAVDWMGKNLYWADTGTNRIEVARLDGQFRQVLVWRDLDNPRSLALDPTKGYIYWTEWGGKPRIVRAFMDGTNCMTLVDKVGRANDLTIDYADQRLYWTDLDTNMIESSNMLGESRWVLPGGGTPGQERVVIADDLPHPFGLTQYSDYIYWTDWNLHSIERADKTSGRNRTLIQGHLDFVMDILVFHSSRQDGLNDCMHNNGQCGQLCLAIPSGHRCSCASHYTLDPSSRNCSRLGVRGPKLWMRDPQPRRAEGLGGSPRLGAMLPSPPPPSSAPTLTGGPSSVCPPPAPTAFLLFSQKCAISRMIPDDQRSPDLILPLHGLRNVKAIGYDPLDKFIYWVDGRQNIKRAKDDGTQASVPAGSAGVWRGSQGGVLPRGTGPGGL</sequence>
<gene>
    <name evidence="4" type="ORF">Celaphus_00013167</name>
</gene>
<feature type="repeat" description="LDL-receptor class B" evidence="1">
    <location>
        <begin position="187"/>
        <end position="229"/>
    </location>
</feature>
<evidence type="ECO:0000313" key="5">
    <source>
        <dbReference type="Proteomes" id="UP000242450"/>
    </source>
</evidence>
<feature type="region of interest" description="Disordered" evidence="2">
    <location>
        <begin position="465"/>
        <end position="505"/>
    </location>
</feature>
<feature type="repeat" description="LDL-receptor class B" evidence="1">
    <location>
        <begin position="273"/>
        <end position="315"/>
    </location>
</feature>
<dbReference type="InterPro" id="IPR011042">
    <property type="entry name" value="6-blade_b-propeller_TolB-like"/>
</dbReference>
<feature type="compositionally biased region" description="Basic and acidic residues" evidence="2">
    <location>
        <begin position="465"/>
        <end position="475"/>
    </location>
</feature>
<dbReference type="SMART" id="SM00135">
    <property type="entry name" value="LY"/>
    <property type="match status" value="7"/>
</dbReference>
<dbReference type="InterPro" id="IPR050778">
    <property type="entry name" value="Cueball_EGF_LRP_Nidogen"/>
</dbReference>
<dbReference type="Proteomes" id="UP000242450">
    <property type="component" value="Chromosome 2"/>
</dbReference>
<dbReference type="Gene3D" id="2.120.10.30">
    <property type="entry name" value="TolB, C-terminal domain"/>
    <property type="match status" value="3"/>
</dbReference>
<protein>
    <recommendedName>
        <fullName evidence="3">EGF-like domain-containing protein</fullName>
    </recommendedName>
</protein>
<dbReference type="InterPro" id="IPR000742">
    <property type="entry name" value="EGF"/>
</dbReference>
<dbReference type="PROSITE" id="PS51120">
    <property type="entry name" value="LDLRB"/>
    <property type="match status" value="4"/>
</dbReference>
<evidence type="ECO:0000256" key="1">
    <source>
        <dbReference type="PROSITE-ProRule" id="PRU00461"/>
    </source>
</evidence>
<evidence type="ECO:0000256" key="2">
    <source>
        <dbReference type="SAM" id="MobiDB-lite"/>
    </source>
</evidence>
<name>A0A212DGF2_CEREH</name>
<proteinExistence type="predicted"/>
<dbReference type="OrthoDB" id="72419at2759"/>
<reference evidence="4 5" key="1">
    <citation type="journal article" date="2018" name="Mol. Genet. Genomics">
        <title>The red deer Cervus elaphus genome CerEla1.0: sequencing, annotating, genes, and chromosomes.</title>
        <authorList>
            <person name="Bana N.A."/>
            <person name="Nyiri A."/>
            <person name="Nagy J."/>
            <person name="Frank K."/>
            <person name="Nagy T."/>
            <person name="Steger V."/>
            <person name="Schiller M."/>
            <person name="Lakatos P."/>
            <person name="Sugar L."/>
            <person name="Horn P."/>
            <person name="Barta E."/>
            <person name="Orosz L."/>
        </authorList>
    </citation>
    <scope>NUCLEOTIDE SEQUENCE [LARGE SCALE GENOMIC DNA]</scope>
    <source>
        <strain evidence="4">Hungarian</strain>
    </source>
</reference>
<dbReference type="EMBL" id="MKHE01000002">
    <property type="protein sequence ID" value="OWK17234.1"/>
    <property type="molecule type" value="Genomic_DNA"/>
</dbReference>
<feature type="domain" description="EGF-like" evidence="3">
    <location>
        <begin position="418"/>
        <end position="455"/>
    </location>
</feature>
<feature type="repeat" description="LDL-receptor class B" evidence="1">
    <location>
        <begin position="230"/>
        <end position="272"/>
    </location>
</feature>
<organism evidence="4 5">
    <name type="scientific">Cervus elaphus hippelaphus</name>
    <name type="common">European red deer</name>
    <dbReference type="NCBI Taxonomy" id="46360"/>
    <lineage>
        <taxon>Eukaryota</taxon>
        <taxon>Metazoa</taxon>
        <taxon>Chordata</taxon>
        <taxon>Craniata</taxon>
        <taxon>Vertebrata</taxon>
        <taxon>Euteleostomi</taxon>
        <taxon>Mammalia</taxon>
        <taxon>Eutheria</taxon>
        <taxon>Laurasiatheria</taxon>
        <taxon>Artiodactyla</taxon>
        <taxon>Ruminantia</taxon>
        <taxon>Pecora</taxon>
        <taxon>Cervidae</taxon>
        <taxon>Cervinae</taxon>
        <taxon>Cervus</taxon>
    </lineage>
</organism>
<feature type="repeat" description="LDL-receptor class B" evidence="1">
    <location>
        <begin position="369"/>
        <end position="411"/>
    </location>
</feature>
<feature type="non-terminal residue" evidence="4">
    <location>
        <position position="1"/>
    </location>
</feature>
<dbReference type="AlphaFoldDB" id="A0A212DGF2"/>
<accession>A0A212DGF2</accession>
<dbReference type="SMART" id="SM00181">
    <property type="entry name" value="EGF"/>
    <property type="match status" value="2"/>
</dbReference>
<dbReference type="InterPro" id="IPR000033">
    <property type="entry name" value="LDLR_classB_rpt"/>
</dbReference>